<dbReference type="EMBL" id="QPMT01000040">
    <property type="protein sequence ID" value="KAF4852104.1"/>
    <property type="molecule type" value="Genomic_DNA"/>
</dbReference>
<evidence type="ECO:0000313" key="1">
    <source>
        <dbReference type="EMBL" id="KAF4852104.1"/>
    </source>
</evidence>
<evidence type="ECO:0000313" key="2">
    <source>
        <dbReference type="Proteomes" id="UP000711996"/>
    </source>
</evidence>
<organism evidence="1 2">
    <name type="scientific">Colletotrichum siamense</name>
    <name type="common">Anthracnose fungus</name>
    <dbReference type="NCBI Taxonomy" id="690259"/>
    <lineage>
        <taxon>Eukaryota</taxon>
        <taxon>Fungi</taxon>
        <taxon>Dikarya</taxon>
        <taxon>Ascomycota</taxon>
        <taxon>Pezizomycotina</taxon>
        <taxon>Sordariomycetes</taxon>
        <taxon>Hypocreomycetidae</taxon>
        <taxon>Glomerellales</taxon>
        <taxon>Glomerellaceae</taxon>
        <taxon>Colletotrichum</taxon>
        <taxon>Colletotrichum gloeosporioides species complex</taxon>
    </lineage>
</organism>
<dbReference type="Proteomes" id="UP000711996">
    <property type="component" value="Unassembled WGS sequence"/>
</dbReference>
<protein>
    <submittedName>
        <fullName evidence="1">Uncharacterized protein</fullName>
    </submittedName>
</protein>
<gene>
    <name evidence="1" type="ORF">CGCSCA2_v010708</name>
</gene>
<reference evidence="1" key="1">
    <citation type="submission" date="2019-06" db="EMBL/GenBank/DDBJ databases">
        <authorList>
            <person name="Gan P."/>
            <person name="Shirasu K."/>
        </authorList>
    </citation>
    <scope>NUCLEOTIDE SEQUENCE [LARGE SCALE GENOMIC DNA]</scope>
    <source>
        <strain evidence="1">CAD2</strain>
    </source>
</reference>
<comment type="caution">
    <text evidence="1">The sequence shown here is derived from an EMBL/GenBank/DDBJ whole genome shotgun (WGS) entry which is preliminary data.</text>
</comment>
<keyword evidence="2" id="KW-1185">Reference proteome</keyword>
<name>A0A9P5EKP2_COLSI</name>
<sequence length="162" mass="19670">MLVLNTRDDRHHHLLLGDLALRRRQTRQVLLLQGRRRLLPFHPDHHRRPRMEDHRRLPRMPLLHLQVLHELHDLLEPLLLHLLKGHLLHHLPLKGRRRLLLLLLRDLQDLPGLLGHLGHLDRRLPLHRLLQVHPVPLDLQDRLVLHHPLLRPHLRLPRRRRR</sequence>
<feature type="non-terminal residue" evidence="1">
    <location>
        <position position="162"/>
    </location>
</feature>
<accession>A0A9P5EKP2</accession>
<dbReference type="AlphaFoldDB" id="A0A9P5EKP2"/>
<proteinExistence type="predicted"/>